<accession>A0A6P8XPV5</accession>
<gene>
    <name evidence="8" type="primary">LOC117577809</name>
</gene>
<dbReference type="RefSeq" id="XP_034118631.1">
    <property type="nucleotide sequence ID" value="XM_034262740.2"/>
</dbReference>
<dbReference type="GO" id="GO:0008198">
    <property type="term" value="F:ferrous iron binding"/>
    <property type="evidence" value="ECO:0007669"/>
    <property type="project" value="TreeGrafter"/>
</dbReference>
<evidence type="ECO:0000256" key="4">
    <source>
        <dbReference type="ARBA" id="ARBA00023004"/>
    </source>
</evidence>
<reference evidence="8" key="1">
    <citation type="submission" date="2025-08" db="UniProtKB">
        <authorList>
            <consortium name="RefSeq"/>
        </authorList>
    </citation>
    <scope>IDENTIFICATION</scope>
    <source>
        <strain evidence="8">15112-1751.03</strain>
        <tissue evidence="8">Whole Adult</tissue>
    </source>
</reference>
<organism evidence="7 8">
    <name type="scientific">Drosophila albomicans</name>
    <name type="common">Fruit fly</name>
    <dbReference type="NCBI Taxonomy" id="7291"/>
    <lineage>
        <taxon>Eukaryota</taxon>
        <taxon>Metazoa</taxon>
        <taxon>Ecdysozoa</taxon>
        <taxon>Arthropoda</taxon>
        <taxon>Hexapoda</taxon>
        <taxon>Insecta</taxon>
        <taxon>Pterygota</taxon>
        <taxon>Neoptera</taxon>
        <taxon>Endopterygota</taxon>
        <taxon>Diptera</taxon>
        <taxon>Brachycera</taxon>
        <taxon>Muscomorpha</taxon>
        <taxon>Ephydroidea</taxon>
        <taxon>Drosophilidae</taxon>
        <taxon>Drosophila</taxon>
    </lineage>
</organism>
<keyword evidence="3" id="KW-0560">Oxidoreductase</keyword>
<comment type="cofactor">
    <cofactor evidence="5">
        <name>Fe(2+)</name>
        <dbReference type="ChEBI" id="CHEBI:29033"/>
    </cofactor>
    <text evidence="5">Binds 1 Fe(2+) ion per subunit.</text>
</comment>
<dbReference type="InterPro" id="IPR027450">
    <property type="entry name" value="AlkB-like"/>
</dbReference>
<dbReference type="PANTHER" id="PTHR16557:SF2">
    <property type="entry name" value="NUCLEIC ACID DIOXYGENASE ALKBH1"/>
    <property type="match status" value="1"/>
</dbReference>
<dbReference type="InterPro" id="IPR037151">
    <property type="entry name" value="AlkB-like_sf"/>
</dbReference>
<evidence type="ECO:0000313" key="8">
    <source>
        <dbReference type="RefSeq" id="XP_034118631.1"/>
    </source>
</evidence>
<dbReference type="GO" id="GO:0005634">
    <property type="term" value="C:nucleus"/>
    <property type="evidence" value="ECO:0007669"/>
    <property type="project" value="TreeGrafter"/>
</dbReference>
<feature type="binding site" evidence="5">
    <location>
        <position position="214"/>
    </location>
    <ligand>
        <name>Fe cation</name>
        <dbReference type="ChEBI" id="CHEBI:24875"/>
        <note>catalytic</note>
    </ligand>
</feature>
<dbReference type="CTD" id="2768870"/>
<evidence type="ECO:0000256" key="3">
    <source>
        <dbReference type="ARBA" id="ARBA00023002"/>
    </source>
</evidence>
<dbReference type="GeneID" id="117577809"/>
<keyword evidence="1 5" id="KW-0479">Metal-binding</keyword>
<evidence type="ECO:0000313" key="7">
    <source>
        <dbReference type="Proteomes" id="UP000515160"/>
    </source>
</evidence>
<evidence type="ECO:0000256" key="1">
    <source>
        <dbReference type="ARBA" id="ARBA00022723"/>
    </source>
</evidence>
<dbReference type="InterPro" id="IPR004574">
    <property type="entry name" value="Alkb"/>
</dbReference>
<keyword evidence="7" id="KW-1185">Reference proteome</keyword>
<dbReference type="SUPFAM" id="SSF51197">
    <property type="entry name" value="Clavaminate synthase-like"/>
    <property type="match status" value="1"/>
</dbReference>
<dbReference type="InterPro" id="IPR005123">
    <property type="entry name" value="Oxoglu/Fe-dep_dioxygenase_dom"/>
</dbReference>
<evidence type="ECO:0000256" key="2">
    <source>
        <dbReference type="ARBA" id="ARBA00022964"/>
    </source>
</evidence>
<dbReference type="GO" id="GO:0035513">
    <property type="term" value="P:oxidative RNA demethylation"/>
    <property type="evidence" value="ECO:0007669"/>
    <property type="project" value="TreeGrafter"/>
</dbReference>
<feature type="binding site" evidence="5">
    <location>
        <position position="212"/>
    </location>
    <ligand>
        <name>Fe cation</name>
        <dbReference type="ChEBI" id="CHEBI:24875"/>
        <note>catalytic</note>
    </ligand>
</feature>
<evidence type="ECO:0000259" key="6">
    <source>
        <dbReference type="PROSITE" id="PS51471"/>
    </source>
</evidence>
<dbReference type="PROSITE" id="PS51471">
    <property type="entry name" value="FE2OG_OXY"/>
    <property type="match status" value="1"/>
</dbReference>
<dbReference type="Pfam" id="PF13532">
    <property type="entry name" value="2OG-FeII_Oxy_2"/>
    <property type="match status" value="1"/>
</dbReference>
<keyword evidence="4 5" id="KW-0408">Iron</keyword>
<sequence>MFKQAFQQYKKKNPPPDLQDVIDVDLYEENKITSHSWHNLVKPVHISESAFIQSEARLRQAVGLQPEHLWRCYQLSNHPGLLLIRNPFTLSGQRYWIARGLRDYSQPPYVSNLDATKFSPAALSNWWQELQNCSNNGDVKLASRLKVAMRWTTLGYHHNWDTKVYDEAMHSTFPSDLASLCEAFCVTLGYTNFVPQAAIVNYYPIGTCLSGHTDHSELNHSAPLFSYSFGQSAIFLIGGTTLNEKPSAIYLRSGDVLVMSEASRLCYHAVPRVMTTDQEPWNIVESKANTSKENDDVGNMDTNLNNALDSKLFEKVKDELFWQPFNEFIRESRINMNVRQVLPMGMHQIPT</sequence>
<dbReference type="Gene3D" id="2.60.120.590">
    <property type="entry name" value="Alpha-ketoglutarate-dependent dioxygenase AlkB-like"/>
    <property type="match status" value="1"/>
</dbReference>
<dbReference type="OrthoDB" id="6614653at2759"/>
<dbReference type="GO" id="GO:0035516">
    <property type="term" value="F:broad specificity oxidative DNA demethylase activity"/>
    <property type="evidence" value="ECO:0007669"/>
    <property type="project" value="TreeGrafter"/>
</dbReference>
<dbReference type="GO" id="GO:0035515">
    <property type="term" value="F:oxidative RNA demethylase activity"/>
    <property type="evidence" value="ECO:0007669"/>
    <property type="project" value="TreeGrafter"/>
</dbReference>
<dbReference type="AlphaFoldDB" id="A0A6P8XPV5"/>
<feature type="binding site" evidence="5">
    <location>
        <position position="268"/>
    </location>
    <ligand>
        <name>Fe cation</name>
        <dbReference type="ChEBI" id="CHEBI:24875"/>
        <note>catalytic</note>
    </ligand>
</feature>
<proteinExistence type="predicted"/>
<dbReference type="Proteomes" id="UP000515160">
    <property type="component" value="Chromosome X"/>
</dbReference>
<protein>
    <submittedName>
        <fullName evidence="8">Nucleic acid dioxygenase ALKBH1</fullName>
    </submittedName>
</protein>
<dbReference type="GO" id="GO:0005737">
    <property type="term" value="C:cytoplasm"/>
    <property type="evidence" value="ECO:0007669"/>
    <property type="project" value="TreeGrafter"/>
</dbReference>
<name>A0A6P8XPV5_DROAB</name>
<keyword evidence="2 8" id="KW-0223">Dioxygenase</keyword>
<dbReference type="PANTHER" id="PTHR16557">
    <property type="entry name" value="ALKYLATED DNA REPAIR PROTEIN ALKB-RELATED"/>
    <property type="match status" value="1"/>
</dbReference>
<evidence type="ECO:0000256" key="5">
    <source>
        <dbReference type="PIRSR" id="PIRSR604574-2"/>
    </source>
</evidence>
<feature type="domain" description="Fe2OG dioxygenase" evidence="6">
    <location>
        <begin position="191"/>
        <end position="342"/>
    </location>
</feature>